<protein>
    <submittedName>
        <fullName evidence="2">Uncharacterized protein</fullName>
    </submittedName>
</protein>
<organism evidence="2 3">
    <name type="scientific">Absidia repens</name>
    <dbReference type="NCBI Taxonomy" id="90262"/>
    <lineage>
        <taxon>Eukaryota</taxon>
        <taxon>Fungi</taxon>
        <taxon>Fungi incertae sedis</taxon>
        <taxon>Mucoromycota</taxon>
        <taxon>Mucoromycotina</taxon>
        <taxon>Mucoromycetes</taxon>
        <taxon>Mucorales</taxon>
        <taxon>Cunninghamellaceae</taxon>
        <taxon>Absidia</taxon>
    </lineage>
</organism>
<keyword evidence="1" id="KW-0812">Transmembrane</keyword>
<comment type="caution">
    <text evidence="2">The sequence shown here is derived from an EMBL/GenBank/DDBJ whole genome shotgun (WGS) entry which is preliminary data.</text>
</comment>
<feature type="transmembrane region" description="Helical" evidence="1">
    <location>
        <begin position="12"/>
        <end position="35"/>
    </location>
</feature>
<evidence type="ECO:0000256" key="1">
    <source>
        <dbReference type="SAM" id="Phobius"/>
    </source>
</evidence>
<evidence type="ECO:0000313" key="3">
    <source>
        <dbReference type="Proteomes" id="UP000193560"/>
    </source>
</evidence>
<dbReference type="Proteomes" id="UP000193560">
    <property type="component" value="Unassembled WGS sequence"/>
</dbReference>
<proteinExistence type="predicted"/>
<gene>
    <name evidence="2" type="ORF">BCR42DRAFT_421335</name>
</gene>
<feature type="transmembrane region" description="Helical" evidence="1">
    <location>
        <begin position="117"/>
        <end position="147"/>
    </location>
</feature>
<keyword evidence="1" id="KW-0472">Membrane</keyword>
<dbReference type="AlphaFoldDB" id="A0A1X2I8E7"/>
<name>A0A1X2I8E7_9FUNG</name>
<evidence type="ECO:0000313" key="2">
    <source>
        <dbReference type="EMBL" id="ORZ11560.1"/>
    </source>
</evidence>
<accession>A0A1X2I8E7</accession>
<sequence>MTCNGTKMRMRIMRFLLFLFILHGIIFYLIILVILKFCNLCTNRSSDPSRNTTGNSMCMVMGLHFIFFLVLVGGIGRILFILLIQFFLGFLNNHSKFVFSIQGNFSNLMRDRSRLGFVFLVLLFFNSDTTGIDACIIMMVMLLIIHSLNEGCFALRIQQLFIMMFLHSDARGHIMMRW</sequence>
<feature type="transmembrane region" description="Helical" evidence="1">
    <location>
        <begin position="65"/>
        <end position="91"/>
    </location>
</feature>
<keyword evidence="3" id="KW-1185">Reference proteome</keyword>
<dbReference type="EMBL" id="MCGE01000021">
    <property type="protein sequence ID" value="ORZ11560.1"/>
    <property type="molecule type" value="Genomic_DNA"/>
</dbReference>
<reference evidence="2 3" key="1">
    <citation type="submission" date="2016-07" db="EMBL/GenBank/DDBJ databases">
        <title>Pervasive Adenine N6-methylation of Active Genes in Fungi.</title>
        <authorList>
            <consortium name="DOE Joint Genome Institute"/>
            <person name="Mondo S.J."/>
            <person name="Dannebaum R.O."/>
            <person name="Kuo R.C."/>
            <person name="Labutti K."/>
            <person name="Haridas S."/>
            <person name="Kuo A."/>
            <person name="Salamov A."/>
            <person name="Ahrendt S.R."/>
            <person name="Lipzen A."/>
            <person name="Sullivan W."/>
            <person name="Andreopoulos W.B."/>
            <person name="Clum A."/>
            <person name="Lindquist E."/>
            <person name="Daum C."/>
            <person name="Ramamoorthy G.K."/>
            <person name="Gryganskyi A."/>
            <person name="Culley D."/>
            <person name="Magnuson J.K."/>
            <person name="James T.Y."/>
            <person name="O'Malley M.A."/>
            <person name="Stajich J.E."/>
            <person name="Spatafora J.W."/>
            <person name="Visel A."/>
            <person name="Grigoriev I.V."/>
        </authorList>
    </citation>
    <scope>NUCLEOTIDE SEQUENCE [LARGE SCALE GENOMIC DNA]</scope>
    <source>
        <strain evidence="2 3">NRRL 1336</strain>
    </source>
</reference>
<keyword evidence="1" id="KW-1133">Transmembrane helix</keyword>